<reference evidence="3" key="1">
    <citation type="submission" date="2020-06" db="EMBL/GenBank/DDBJ databases">
        <authorList>
            <consortium name="Plant Systems Biology data submission"/>
        </authorList>
    </citation>
    <scope>NUCLEOTIDE SEQUENCE</scope>
    <source>
        <strain evidence="3">D6</strain>
    </source>
</reference>
<feature type="region of interest" description="Disordered" evidence="1">
    <location>
        <begin position="668"/>
        <end position="687"/>
    </location>
</feature>
<accession>A0A9N8DL39</accession>
<dbReference type="Proteomes" id="UP001153069">
    <property type="component" value="Unassembled WGS sequence"/>
</dbReference>
<dbReference type="PANTHER" id="PTHR40861">
    <property type="entry name" value="DUF2183 DOMAIN-CONTAINING PROTEIN"/>
    <property type="match status" value="1"/>
</dbReference>
<dbReference type="AlphaFoldDB" id="A0A9N8DL39"/>
<evidence type="ECO:0000313" key="3">
    <source>
        <dbReference type="EMBL" id="CAB9504963.1"/>
    </source>
</evidence>
<feature type="region of interest" description="Disordered" evidence="1">
    <location>
        <begin position="712"/>
        <end position="763"/>
    </location>
</feature>
<feature type="compositionally biased region" description="Basic and acidic residues" evidence="1">
    <location>
        <begin position="924"/>
        <end position="941"/>
    </location>
</feature>
<evidence type="ECO:0000313" key="4">
    <source>
        <dbReference type="Proteomes" id="UP001153069"/>
    </source>
</evidence>
<proteinExistence type="predicted"/>
<dbReference type="PANTHER" id="PTHR40861:SF1">
    <property type="entry name" value="PHOSPHATIDATE PHOSPHATASE APP1 CATALYTIC DOMAIN-CONTAINING PROTEIN"/>
    <property type="match status" value="1"/>
</dbReference>
<keyword evidence="2" id="KW-1133">Transmembrane helix</keyword>
<keyword evidence="2" id="KW-0812">Transmembrane</keyword>
<dbReference type="OrthoDB" id="191535at2759"/>
<evidence type="ECO:0000256" key="1">
    <source>
        <dbReference type="SAM" id="MobiDB-lite"/>
    </source>
</evidence>
<evidence type="ECO:0000256" key="2">
    <source>
        <dbReference type="SAM" id="Phobius"/>
    </source>
</evidence>
<feature type="transmembrane region" description="Helical" evidence="2">
    <location>
        <begin position="9"/>
        <end position="42"/>
    </location>
</feature>
<feature type="region of interest" description="Disordered" evidence="1">
    <location>
        <begin position="1229"/>
        <end position="1252"/>
    </location>
</feature>
<feature type="transmembrane region" description="Helical" evidence="2">
    <location>
        <begin position="62"/>
        <end position="78"/>
    </location>
</feature>
<comment type="caution">
    <text evidence="3">The sequence shown here is derived from an EMBL/GenBank/DDBJ whole genome shotgun (WGS) entry which is preliminary data.</text>
</comment>
<organism evidence="3 4">
    <name type="scientific">Seminavis robusta</name>
    <dbReference type="NCBI Taxonomy" id="568900"/>
    <lineage>
        <taxon>Eukaryota</taxon>
        <taxon>Sar</taxon>
        <taxon>Stramenopiles</taxon>
        <taxon>Ochrophyta</taxon>
        <taxon>Bacillariophyta</taxon>
        <taxon>Bacillariophyceae</taxon>
        <taxon>Bacillariophycidae</taxon>
        <taxon>Naviculales</taxon>
        <taxon>Naviculaceae</taxon>
        <taxon>Seminavis</taxon>
    </lineage>
</organism>
<feature type="region of interest" description="Disordered" evidence="1">
    <location>
        <begin position="912"/>
        <end position="966"/>
    </location>
</feature>
<sequence length="1252" mass="140243">MDRILAMVLLLFLVLVVLLMFGAFFAVAPVICTCLISLLYSLYLFMAYEQSGVHQAQEYENRFWTIFGLLLSTALFFAKDSPFAFGRHWSPSLGFTMVILSGYIMHVWDRHHHRNQISQQTRLRRASIGCISLNTLNQYGLRVEDQLARINGCLRDIDQLLIPSTINNFINLRFVLQKEREIISIFEECDARALNYLVGHVKLALLFYKIKDHRNFAGQNRTRIIQLLAVERLAILTVMSRVIVLHSLQLLKLKANPRAEQWVLNIIQNTNQDDLSQLKTLMDGKGDYFCMTKLVYEDLRSESTRQDILSHIRREAAVQQAHMQMGTKRAQKRKHLAWRKVLSDVDDTLLSSGGSYPSGVDKRYAKKVVYPGVLAFYRELDLGTQGPDEWPENRLGNLVFLSARPHVYKDMSEKANFKKFEKMRLPNQDGRKGMHTVPSLLAGDIASGSKFMASGDFEHLAVKKFENFKRYVSIYPEFKHVFVADNGQGDVRAGEMMFDNFPYELEALYVHEVTERRKTHGYDAEAYRKKEFFPCFFTTYPEAAIHAATIADPPLMGLKGMRRVCADAAGDFQAIAENKWATIRTKAERRLELNQAIWLANSILERNGLEPVPLIQAEEIWAIGQIVKTPYGLGTICSFNPETNLYEVDLDWRPLNVQLADHLTKERNETILPRNSTESAAGGNNDSTTKLTLETVVEIEEIEEGDAVILDQGKPDSAEGITVTPSVSGRRPSSEQLSRILAKLPREESDNNNDGTATKAEGENFAKTVKTSAKMGTPPAARKVKAYVAGHQITKYTPPVLPKLDKTRGSIFTFWSPSNSSAEKKSIYKAGAHCTTPYGNATIVEHREKHRLVVVDMIGWKAKAFLREDDVKIASKGLIRSLFRKMSGSEAPPVKPKDFPYAEGTIINTPYGKGSVTKPLPFKKGTEGRETPRRNSSKKGEAAFATPEHTTRRSRSGSIGSPNAEAQSVPTIGISLTSWKLANGTHPVIYCPVATAQEWKDRRHGGILSKTVNLVSKSKTLLGSLLTPSSRASNKQKKETKEDLTPLEKQYYQDSAKVSTQFGKGIITSFRPKDGFYCISLCNWSLANGSHPVAYLKKNDIKTQIAEGCQEGYPVYTKLGLTGTLQSVQPTTGVHIVTVGSAGIVCYLQPEFVLRPIKAAVGEDVLTAYGEGVVEKYRVKDDTYQIELKGWHGAKLYAKAETFDRVDDGMQDRGSFGMKWLLDMFFSSDSRGGTVSRSRSNSITSGRTSRTS</sequence>
<keyword evidence="4" id="KW-1185">Reference proteome</keyword>
<keyword evidence="2" id="KW-0472">Membrane</keyword>
<name>A0A9N8DL39_9STRA</name>
<feature type="compositionally biased region" description="Polar residues" evidence="1">
    <location>
        <begin position="673"/>
        <end position="687"/>
    </location>
</feature>
<dbReference type="EMBL" id="CAICTM010000214">
    <property type="protein sequence ID" value="CAB9504963.1"/>
    <property type="molecule type" value="Genomic_DNA"/>
</dbReference>
<gene>
    <name evidence="3" type="ORF">SEMRO_215_G088900.1</name>
</gene>
<protein>
    <submittedName>
        <fullName evidence="3">Uncharacterized protein</fullName>
    </submittedName>
</protein>